<keyword evidence="2 4" id="KW-0807">Transducer</keyword>
<dbReference type="GO" id="GO:0016020">
    <property type="term" value="C:membrane"/>
    <property type="evidence" value="ECO:0007669"/>
    <property type="project" value="UniProtKB-SubCell"/>
</dbReference>
<evidence type="ECO:0000313" key="8">
    <source>
        <dbReference type="EMBL" id="SFZ72239.1"/>
    </source>
</evidence>
<comment type="subcellular location">
    <subcellularLocation>
        <location evidence="1">Membrane</location>
    </subcellularLocation>
</comment>
<gene>
    <name evidence="8" type="ORF">SAMN02745887_00567</name>
</gene>
<evidence type="ECO:0000256" key="3">
    <source>
        <dbReference type="ARBA" id="ARBA00029447"/>
    </source>
</evidence>
<evidence type="ECO:0000256" key="2">
    <source>
        <dbReference type="ARBA" id="ARBA00023224"/>
    </source>
</evidence>
<dbReference type="PANTHER" id="PTHR32089:SF70">
    <property type="entry name" value="ENERGY TAXIS MODULATING METHYL ACCEPTING SENSORY TRANSDUCER"/>
    <property type="match status" value="1"/>
</dbReference>
<evidence type="ECO:0000259" key="6">
    <source>
        <dbReference type="PROSITE" id="PS50111"/>
    </source>
</evidence>
<keyword evidence="9" id="KW-1185">Reference proteome</keyword>
<dbReference type="GO" id="GO:0006935">
    <property type="term" value="P:chemotaxis"/>
    <property type="evidence" value="ECO:0007669"/>
    <property type="project" value="UniProtKB-ARBA"/>
</dbReference>
<evidence type="ECO:0000256" key="1">
    <source>
        <dbReference type="ARBA" id="ARBA00004370"/>
    </source>
</evidence>
<evidence type="ECO:0000259" key="7">
    <source>
        <dbReference type="PROSITE" id="PS50885"/>
    </source>
</evidence>
<dbReference type="SMART" id="SM00283">
    <property type="entry name" value="MA"/>
    <property type="match status" value="1"/>
</dbReference>
<keyword evidence="5" id="KW-1133">Transmembrane helix</keyword>
<reference evidence="8 9" key="1">
    <citation type="submission" date="2016-11" db="EMBL/GenBank/DDBJ databases">
        <authorList>
            <person name="Jaros S."/>
            <person name="Januszkiewicz K."/>
            <person name="Wedrychowicz H."/>
        </authorList>
    </citation>
    <scope>NUCLEOTIDE SEQUENCE [LARGE SCALE GENOMIC DNA]</scope>
    <source>
        <strain evidence="8 9">DSM 18899</strain>
    </source>
</reference>
<dbReference type="FunFam" id="1.10.287.950:FF:000001">
    <property type="entry name" value="Methyl-accepting chemotaxis sensory transducer"/>
    <property type="match status" value="1"/>
</dbReference>
<proteinExistence type="inferred from homology"/>
<dbReference type="InterPro" id="IPR003660">
    <property type="entry name" value="HAMP_dom"/>
</dbReference>
<dbReference type="SUPFAM" id="SSF58104">
    <property type="entry name" value="Methyl-accepting chemotaxis protein (MCP) signaling domain"/>
    <property type="match status" value="1"/>
</dbReference>
<keyword evidence="5" id="KW-0472">Membrane</keyword>
<dbReference type="AlphaFoldDB" id="A0A1K2H7Q9"/>
<dbReference type="EMBL" id="FPKR01000002">
    <property type="protein sequence ID" value="SFZ72239.1"/>
    <property type="molecule type" value="Genomic_DNA"/>
</dbReference>
<protein>
    <submittedName>
        <fullName evidence="8">Methyl-accepting chemotaxis protein</fullName>
    </submittedName>
</protein>
<evidence type="ECO:0000256" key="5">
    <source>
        <dbReference type="SAM" id="Phobius"/>
    </source>
</evidence>
<dbReference type="RefSeq" id="WP_072427112.1">
    <property type="nucleotide sequence ID" value="NZ_FPKR01000002.1"/>
</dbReference>
<dbReference type="Gene3D" id="1.10.287.950">
    <property type="entry name" value="Methyl-accepting chemotaxis protein"/>
    <property type="match status" value="1"/>
</dbReference>
<sequence>MFARLTVVQRIAAGFFVVTALLLAVGLTGLFGQASMNASLANVSDATQLRGHSQSVLVALLETGRLADTYHGNQDEAELSAIEARYADTAKRIADLRGELQGLGANDEALKSAAQRFGADIAAVQTAADALFSSHKRFAGQQPQLKTARATLEDSADELDGLIADAMDAGQGNKAVLSKLRRDVKQAVILASEALQQRKLESARIAAKDVLPLAEAIRAGLAASESAKGLDEVRDLLTDYLSVLEGNGALLGLYVQSLEQDAESLKALAELNQRIDSTRQQLDAIAKLASERVNAATAGAATRSSVAMTAIVLMSLLALAIAIATAIWVTNSIRRPLAGVVAQLRSLAAGDMSRTVAIHSQDEFGDLARSTNELTERLRVMLVDIAGDAVRLAEASEQSATITAQTSAGIEHQKRQTDEMVREMAAMSDSVRAVSEGAERTLNEIRAARAMAERGQDVVSANLQTISQLAGHIESTSEVVARLDAYSKDIGRILTVIGEIAEQTNLLALNAAIEAARAGEQGRGFAVVADEVRTLASRTRQSTGEIQSVITRLQAGVKDAVGAMSQSRSGTAASVDQATEAGKTLNAILASMRQVDGMSGEIASAAERQNTTTRQLHQGVLGISEIAEQTAVGATQTAASSRELSQLAERLQRQVAQFQV</sequence>
<feature type="domain" description="HAMP" evidence="7">
    <location>
        <begin position="331"/>
        <end position="383"/>
    </location>
</feature>
<dbReference type="CDD" id="cd06225">
    <property type="entry name" value="HAMP"/>
    <property type="match status" value="1"/>
</dbReference>
<organism evidence="8 9">
    <name type="scientific">Chitinimonas taiwanensis DSM 18899</name>
    <dbReference type="NCBI Taxonomy" id="1121279"/>
    <lineage>
        <taxon>Bacteria</taxon>
        <taxon>Pseudomonadati</taxon>
        <taxon>Pseudomonadota</taxon>
        <taxon>Betaproteobacteria</taxon>
        <taxon>Neisseriales</taxon>
        <taxon>Chitinibacteraceae</taxon>
        <taxon>Chitinimonas</taxon>
    </lineage>
</organism>
<dbReference type="Proteomes" id="UP000186513">
    <property type="component" value="Unassembled WGS sequence"/>
</dbReference>
<dbReference type="Pfam" id="PF00015">
    <property type="entry name" value="MCPsignal"/>
    <property type="match status" value="1"/>
</dbReference>
<evidence type="ECO:0000256" key="4">
    <source>
        <dbReference type="PROSITE-ProRule" id="PRU00284"/>
    </source>
</evidence>
<dbReference type="Pfam" id="PF00672">
    <property type="entry name" value="HAMP"/>
    <property type="match status" value="1"/>
</dbReference>
<dbReference type="PROSITE" id="PS50111">
    <property type="entry name" value="CHEMOTAXIS_TRANSDUC_2"/>
    <property type="match status" value="1"/>
</dbReference>
<feature type="transmembrane region" description="Helical" evidence="5">
    <location>
        <begin position="306"/>
        <end position="329"/>
    </location>
</feature>
<evidence type="ECO:0000313" key="9">
    <source>
        <dbReference type="Proteomes" id="UP000186513"/>
    </source>
</evidence>
<comment type="similarity">
    <text evidence="3">Belongs to the methyl-accepting chemotaxis (MCP) protein family.</text>
</comment>
<dbReference type="InterPro" id="IPR004089">
    <property type="entry name" value="MCPsignal_dom"/>
</dbReference>
<dbReference type="SMART" id="SM00304">
    <property type="entry name" value="HAMP"/>
    <property type="match status" value="1"/>
</dbReference>
<name>A0A1K2H7Q9_9NEIS</name>
<feature type="domain" description="Methyl-accepting transducer" evidence="6">
    <location>
        <begin position="388"/>
        <end position="624"/>
    </location>
</feature>
<dbReference type="STRING" id="1121279.SAMN02745887_00567"/>
<accession>A0A1K2H7Q9</accession>
<dbReference type="PANTHER" id="PTHR32089">
    <property type="entry name" value="METHYL-ACCEPTING CHEMOTAXIS PROTEIN MCPB"/>
    <property type="match status" value="1"/>
</dbReference>
<keyword evidence="5" id="KW-0812">Transmembrane</keyword>
<dbReference type="GO" id="GO:0007165">
    <property type="term" value="P:signal transduction"/>
    <property type="evidence" value="ECO:0007669"/>
    <property type="project" value="UniProtKB-KW"/>
</dbReference>
<dbReference type="PROSITE" id="PS50885">
    <property type="entry name" value="HAMP"/>
    <property type="match status" value="1"/>
</dbReference>